<keyword evidence="7" id="KW-1185">Reference proteome</keyword>
<feature type="compositionally biased region" description="Low complexity" evidence="4">
    <location>
        <begin position="17"/>
        <end position="50"/>
    </location>
</feature>
<evidence type="ECO:0000259" key="5">
    <source>
        <dbReference type="SMART" id="SM01010"/>
    </source>
</evidence>
<feature type="region of interest" description="Disordered" evidence="4">
    <location>
        <begin position="1"/>
        <end position="208"/>
    </location>
</feature>
<dbReference type="InterPro" id="IPR014756">
    <property type="entry name" value="Ig_E-set"/>
</dbReference>
<feature type="region of interest" description="Disordered" evidence="4">
    <location>
        <begin position="235"/>
        <end position="275"/>
    </location>
</feature>
<dbReference type="GO" id="GO:0005737">
    <property type="term" value="C:cytoplasm"/>
    <property type="evidence" value="ECO:0007669"/>
    <property type="project" value="UniProtKB-SubCell"/>
</dbReference>
<evidence type="ECO:0000256" key="4">
    <source>
        <dbReference type="SAM" id="MobiDB-lite"/>
    </source>
</evidence>
<name>A0A316Z3G7_9BASI</name>
<feature type="region of interest" description="Disordered" evidence="4">
    <location>
        <begin position="654"/>
        <end position="686"/>
    </location>
</feature>
<dbReference type="InterPro" id="IPR006828">
    <property type="entry name" value="ASC_dom"/>
</dbReference>
<comment type="subcellular location">
    <subcellularLocation>
        <location evidence="1">Cytoplasm</location>
    </subcellularLocation>
</comment>
<evidence type="ECO:0000256" key="3">
    <source>
        <dbReference type="ARBA" id="ARBA00022490"/>
    </source>
</evidence>
<dbReference type="RefSeq" id="XP_025595731.1">
    <property type="nucleotide sequence ID" value="XM_025743312.1"/>
</dbReference>
<dbReference type="GO" id="GO:0007165">
    <property type="term" value="P:signal transduction"/>
    <property type="evidence" value="ECO:0007669"/>
    <property type="project" value="UniProtKB-ARBA"/>
</dbReference>
<dbReference type="Gene3D" id="2.60.40.10">
    <property type="entry name" value="Immunoglobulins"/>
    <property type="match status" value="1"/>
</dbReference>
<dbReference type="SMART" id="SM01010">
    <property type="entry name" value="AMPKBI"/>
    <property type="match status" value="1"/>
</dbReference>
<evidence type="ECO:0000256" key="2">
    <source>
        <dbReference type="ARBA" id="ARBA00010926"/>
    </source>
</evidence>
<dbReference type="Proteomes" id="UP000245946">
    <property type="component" value="Unassembled WGS sequence"/>
</dbReference>
<gene>
    <name evidence="6" type="ORF">FA09DRAFT_332095</name>
</gene>
<proteinExistence type="inferred from homology"/>
<dbReference type="SUPFAM" id="SSF81296">
    <property type="entry name" value="E set domains"/>
    <property type="match status" value="1"/>
</dbReference>
<dbReference type="PANTHER" id="PTHR10343:SF84">
    <property type="entry name" value="5'-AMP-ACTIVATED PROTEIN KINASE SUBUNIT BETA-1"/>
    <property type="match status" value="1"/>
</dbReference>
<feature type="region of interest" description="Disordered" evidence="4">
    <location>
        <begin position="741"/>
        <end position="767"/>
    </location>
</feature>
<dbReference type="AlphaFoldDB" id="A0A316Z3G7"/>
<sequence length="842" mass="85503">MGNSQSSESAGGANGMPPGTRPRSPSLRRTSTTGSTPVSPRGAAAGGAAASHLHARGPHRGQAGGGSLRLPGRSAAADAASGSAAAAKTPRSRSRSGSAALSGAAGAGSSSPWRSTSGASDAAPTFRRKKSIELTDPDGVAPITPSGLSRKAPGTLSAPGFEPHLAVSPFPSPSVATTSQYASGTSSHLRSSLASHQHSASGGVGGVSSPQAISGIAAVAPSQRGIFSDAGGAAESLGTVSSTPAARSPSGAITSGGDDGQADDGSGVTRDPLGRQLPAALPSYLKIPTLIPSTYASPPGSLASSPTRQGEMRSAWMDETLHAPTLAPVGAAAAVLNTEDVLFKPGSASKASSPERSSSPAGNGAAPGASDGMSTPAPADQIAAELTAASEVDLEPKDGSQALAAEGADDRPSRSHTPVDPEAEGEATRRERTPTPSSSGAPQALTPRAEPDEPNLDAGSRRRSGDFSDTPSSGSSTRRAGVKVFTGIESGVNTPAFPPIAGTGFGRHQDVPRVPVRGFDVPVQSPSVQEPPTPTRADTARPSDARPTPLTPTPAAPADGRYRPPTGPAMPVTVTWAGGGREVFVTGTFANEWRSKVPLKRSSRKDHSIVLHLEPGTHRLKFIVDDRWRVSRDLPTATDGSGNLVNYIEMAIPDDPDPTEQTHTAAEAAEKRRSGGALAGHGNTMDLREQARRAEAIRRGELEEVFGPNKAREEIWTQEIPAAVIAAQEAEEAYRDACEAAAASGRAAPGSKDGPPPPSLPTPPLLPRQLSTVLLNASPANPAVAQATGGTVDDLSLLPAPPNSAILHHLTASAIKNGCVAVGTTIRFKKKYVSTLLYTSSS</sequence>
<accession>A0A316Z3G7</accession>
<feature type="compositionally biased region" description="Pro residues" evidence="4">
    <location>
        <begin position="754"/>
        <end position="766"/>
    </location>
</feature>
<feature type="compositionally biased region" description="Polar residues" evidence="4">
    <location>
        <begin position="174"/>
        <end position="193"/>
    </location>
</feature>
<dbReference type="FunFam" id="2.60.40.10:FF:000562">
    <property type="entry name" value="Snf1 kinase complex beta-subunit Gal83"/>
    <property type="match status" value="1"/>
</dbReference>
<dbReference type="CDD" id="cd02859">
    <property type="entry name" value="E_set_AMPKbeta_like_N"/>
    <property type="match status" value="1"/>
</dbReference>
<dbReference type="GO" id="GO:0031588">
    <property type="term" value="C:nucleotide-activated protein kinase complex"/>
    <property type="evidence" value="ECO:0007669"/>
    <property type="project" value="TreeGrafter"/>
</dbReference>
<dbReference type="Gene3D" id="6.20.250.60">
    <property type="match status" value="1"/>
</dbReference>
<dbReference type="InterPro" id="IPR050827">
    <property type="entry name" value="CRP1_MDG1_kinase"/>
</dbReference>
<feature type="compositionally biased region" description="Low complexity" evidence="4">
    <location>
        <begin position="74"/>
        <end position="87"/>
    </location>
</feature>
<feature type="compositionally biased region" description="Low complexity" evidence="4">
    <location>
        <begin position="95"/>
        <end position="115"/>
    </location>
</feature>
<dbReference type="OrthoDB" id="531008at2759"/>
<feature type="domain" description="Association with the SNF1 complex (ASC)" evidence="5">
    <location>
        <begin position="708"/>
        <end position="841"/>
    </location>
</feature>
<feature type="compositionally biased region" description="Low complexity" evidence="4">
    <location>
        <begin position="347"/>
        <end position="372"/>
    </location>
</feature>
<keyword evidence="3" id="KW-0963">Cytoplasm</keyword>
<dbReference type="InterPro" id="IPR037256">
    <property type="entry name" value="ASC_dom_sf"/>
</dbReference>
<evidence type="ECO:0000313" key="6">
    <source>
        <dbReference type="EMBL" id="PWN95452.1"/>
    </source>
</evidence>
<reference evidence="6 7" key="1">
    <citation type="journal article" date="2018" name="Mol. Biol. Evol.">
        <title>Broad Genomic Sampling Reveals a Smut Pathogenic Ancestry of the Fungal Clade Ustilaginomycotina.</title>
        <authorList>
            <person name="Kijpornyongpan T."/>
            <person name="Mondo S.J."/>
            <person name="Barry K."/>
            <person name="Sandor L."/>
            <person name="Lee J."/>
            <person name="Lipzen A."/>
            <person name="Pangilinan J."/>
            <person name="LaButti K."/>
            <person name="Hainaut M."/>
            <person name="Henrissat B."/>
            <person name="Grigoriev I.V."/>
            <person name="Spatafora J.W."/>
            <person name="Aime M.C."/>
        </authorList>
    </citation>
    <scope>NUCLEOTIDE SEQUENCE [LARGE SCALE GENOMIC DNA]</scope>
    <source>
        <strain evidence="6 7">MCA 4186</strain>
    </source>
</reference>
<dbReference type="Pfam" id="PF04739">
    <property type="entry name" value="AMPKBI"/>
    <property type="match status" value="1"/>
</dbReference>
<protein>
    <recommendedName>
        <fullName evidence="5">Association with the SNF1 complex (ASC) domain-containing protein</fullName>
    </recommendedName>
</protein>
<feature type="compositionally biased region" description="Polar residues" evidence="4">
    <location>
        <begin position="467"/>
        <end position="478"/>
    </location>
</feature>
<dbReference type="STRING" id="58919.A0A316Z3G7"/>
<dbReference type="SUPFAM" id="SSF160219">
    <property type="entry name" value="AMPKBI-like"/>
    <property type="match status" value="1"/>
</dbReference>
<dbReference type="GeneID" id="37270856"/>
<dbReference type="GO" id="GO:0019901">
    <property type="term" value="F:protein kinase binding"/>
    <property type="evidence" value="ECO:0007669"/>
    <property type="project" value="TreeGrafter"/>
</dbReference>
<organism evidence="6 7">
    <name type="scientific">Tilletiopsis washingtonensis</name>
    <dbReference type="NCBI Taxonomy" id="58919"/>
    <lineage>
        <taxon>Eukaryota</taxon>
        <taxon>Fungi</taxon>
        <taxon>Dikarya</taxon>
        <taxon>Basidiomycota</taxon>
        <taxon>Ustilaginomycotina</taxon>
        <taxon>Exobasidiomycetes</taxon>
        <taxon>Entylomatales</taxon>
        <taxon>Entylomatales incertae sedis</taxon>
        <taxon>Tilletiopsis</taxon>
    </lineage>
</organism>
<dbReference type="PANTHER" id="PTHR10343">
    <property type="entry name" value="5'-AMP-ACTIVATED PROTEIN KINASE , BETA SUBUNIT"/>
    <property type="match status" value="1"/>
</dbReference>
<comment type="similarity">
    <text evidence="2">Belongs to the 5'-AMP-activated protein kinase beta subunit family.</text>
</comment>
<dbReference type="Pfam" id="PF16561">
    <property type="entry name" value="AMPK1_CBM"/>
    <property type="match status" value="1"/>
</dbReference>
<feature type="compositionally biased region" description="Basic and acidic residues" evidence="4">
    <location>
        <begin position="408"/>
        <end position="419"/>
    </location>
</feature>
<dbReference type="GO" id="GO:0005634">
    <property type="term" value="C:nucleus"/>
    <property type="evidence" value="ECO:0007669"/>
    <property type="project" value="TreeGrafter"/>
</dbReference>
<dbReference type="EMBL" id="KZ819304">
    <property type="protein sequence ID" value="PWN95452.1"/>
    <property type="molecule type" value="Genomic_DNA"/>
</dbReference>
<dbReference type="InterPro" id="IPR013783">
    <property type="entry name" value="Ig-like_fold"/>
</dbReference>
<feature type="region of interest" description="Disordered" evidence="4">
    <location>
        <begin position="346"/>
        <end position="566"/>
    </location>
</feature>
<evidence type="ECO:0000313" key="7">
    <source>
        <dbReference type="Proteomes" id="UP000245946"/>
    </source>
</evidence>
<evidence type="ECO:0000256" key="1">
    <source>
        <dbReference type="ARBA" id="ARBA00004496"/>
    </source>
</evidence>
<dbReference type="InterPro" id="IPR032640">
    <property type="entry name" value="AMPK1_CBM"/>
</dbReference>